<dbReference type="Proteomes" id="UP001597135">
    <property type="component" value="Unassembled WGS sequence"/>
</dbReference>
<keyword evidence="1" id="KW-0472">Membrane</keyword>
<proteinExistence type="predicted"/>
<feature type="transmembrane region" description="Helical" evidence="1">
    <location>
        <begin position="289"/>
        <end position="314"/>
    </location>
</feature>
<keyword evidence="5" id="KW-1185">Reference proteome</keyword>
<dbReference type="RefSeq" id="WP_386803685.1">
    <property type="nucleotide sequence ID" value="NZ_JBHTMU010000018.1"/>
</dbReference>
<dbReference type="InterPro" id="IPR029044">
    <property type="entry name" value="Nucleotide-diphossugar_trans"/>
</dbReference>
<dbReference type="InterPro" id="IPR001173">
    <property type="entry name" value="Glyco_trans_2-like"/>
</dbReference>
<dbReference type="Pfam" id="PF26629">
    <property type="entry name" value="GT2_TM_C"/>
    <property type="match status" value="1"/>
</dbReference>
<gene>
    <name evidence="4" type="ORF">ACFQ4E_11635</name>
</gene>
<evidence type="ECO:0000259" key="2">
    <source>
        <dbReference type="Pfam" id="PF00535"/>
    </source>
</evidence>
<feature type="transmembrane region" description="Helical" evidence="1">
    <location>
        <begin position="334"/>
        <end position="361"/>
    </location>
</feature>
<evidence type="ECO:0000313" key="5">
    <source>
        <dbReference type="Proteomes" id="UP001597135"/>
    </source>
</evidence>
<feature type="domain" description="Glycosyltransferase 2-like" evidence="2">
    <location>
        <begin position="18"/>
        <end position="185"/>
    </location>
</feature>
<comment type="caution">
    <text evidence="4">The sequence shown here is derived from an EMBL/GenBank/DDBJ whole genome shotgun (WGS) entry which is preliminary data.</text>
</comment>
<keyword evidence="1" id="KW-1133">Transmembrane helix</keyword>
<feature type="domain" description="Low-salt glycan biosynthesis hexosyltransferase Agl6 C-terminal transmembrane region" evidence="3">
    <location>
        <begin position="307"/>
        <end position="396"/>
    </location>
</feature>
<dbReference type="Pfam" id="PF00535">
    <property type="entry name" value="Glycos_transf_2"/>
    <property type="match status" value="1"/>
</dbReference>
<evidence type="ECO:0000313" key="4">
    <source>
        <dbReference type="EMBL" id="MFD1343072.1"/>
    </source>
</evidence>
<dbReference type="EMBL" id="JBHTMU010000018">
    <property type="protein sequence ID" value="MFD1343072.1"/>
    <property type="molecule type" value="Genomic_DNA"/>
</dbReference>
<dbReference type="Gene3D" id="3.90.550.10">
    <property type="entry name" value="Spore Coat Polysaccharide Biosynthesis Protein SpsA, Chain A"/>
    <property type="match status" value="1"/>
</dbReference>
<accession>A0ABW3ZJN4</accession>
<dbReference type="PANTHER" id="PTHR48090">
    <property type="entry name" value="UNDECAPRENYL-PHOSPHATE 4-DEOXY-4-FORMAMIDO-L-ARABINOSE TRANSFERASE-RELATED"/>
    <property type="match status" value="1"/>
</dbReference>
<sequence>MNAMQDIASTGVSERVAIVLPCLNEARTIEWCVRRAHKALDELDRRHGLPGEVIVADNGSTDGSRDLAAAAGARVVPVAERGYGAALHGGFAAAAEAGATYLVMGDSDCSYDFLESVEMIEKLRDGAELCMGSRFKGEIKPGAMPWKNRYIGNPVLSGILRLLFRTKISDSHCGLRAIRTEAYERLNLSSTGMEFASEMVLKSVLHELTIDEVPITLSPDGRDRPPHLNPWRDGLRHLIYMFLLSPKHLFLWPAIVMSVFGLAVFALLLTAGGSELARIGPFRIGDHFAVAASAALVVGVQTGITGIFATLYSVQRGYRRPSSRVLSLLKRSRLEYWILGGTGLTLIGLIWAITITANWVAQDFGQLDQIRNLIAAATLSVIGLQVFFSGFLLSIFAGNRSSHLNVL</sequence>
<feature type="transmembrane region" description="Helical" evidence="1">
    <location>
        <begin position="373"/>
        <end position="397"/>
    </location>
</feature>
<reference evidence="5" key="1">
    <citation type="journal article" date="2019" name="Int. J. Syst. Evol. Microbiol.">
        <title>The Global Catalogue of Microorganisms (GCM) 10K type strain sequencing project: providing services to taxonomists for standard genome sequencing and annotation.</title>
        <authorList>
            <consortium name="The Broad Institute Genomics Platform"/>
            <consortium name="The Broad Institute Genome Sequencing Center for Infectious Disease"/>
            <person name="Wu L."/>
            <person name="Ma J."/>
        </authorList>
    </citation>
    <scope>NUCLEOTIDE SEQUENCE [LARGE SCALE GENOMIC DNA]</scope>
    <source>
        <strain evidence="5">CCUG 62953</strain>
    </source>
</reference>
<feature type="transmembrane region" description="Helical" evidence="1">
    <location>
        <begin position="249"/>
        <end position="269"/>
    </location>
</feature>
<dbReference type="InterPro" id="IPR050256">
    <property type="entry name" value="Glycosyltransferase_2"/>
</dbReference>
<dbReference type="SUPFAM" id="SSF53448">
    <property type="entry name" value="Nucleotide-diphospho-sugar transferases"/>
    <property type="match status" value="1"/>
</dbReference>
<dbReference type="CDD" id="cd04179">
    <property type="entry name" value="DPM_DPG-synthase_like"/>
    <property type="match status" value="1"/>
</dbReference>
<evidence type="ECO:0000256" key="1">
    <source>
        <dbReference type="SAM" id="Phobius"/>
    </source>
</evidence>
<dbReference type="PANTHER" id="PTHR48090:SF7">
    <property type="entry name" value="RFBJ PROTEIN"/>
    <property type="match status" value="1"/>
</dbReference>
<protein>
    <submittedName>
        <fullName evidence="4">Glycosyltransferase family 2 protein</fullName>
    </submittedName>
</protein>
<dbReference type="InterPro" id="IPR058718">
    <property type="entry name" value="Agl6_TM_C"/>
</dbReference>
<name>A0ABW3ZJN4_9RHOB</name>
<organism evidence="4 5">
    <name type="scientific">Litorisediminicola beolgyonensis</name>
    <dbReference type="NCBI Taxonomy" id="1173614"/>
    <lineage>
        <taxon>Bacteria</taxon>
        <taxon>Pseudomonadati</taxon>
        <taxon>Pseudomonadota</taxon>
        <taxon>Alphaproteobacteria</taxon>
        <taxon>Rhodobacterales</taxon>
        <taxon>Paracoccaceae</taxon>
        <taxon>Litorisediminicola</taxon>
    </lineage>
</organism>
<evidence type="ECO:0000259" key="3">
    <source>
        <dbReference type="Pfam" id="PF26629"/>
    </source>
</evidence>
<keyword evidence="1" id="KW-0812">Transmembrane</keyword>